<organism evidence="1 2">
    <name type="scientific">Gigaspora margarita</name>
    <dbReference type="NCBI Taxonomy" id="4874"/>
    <lineage>
        <taxon>Eukaryota</taxon>
        <taxon>Fungi</taxon>
        <taxon>Fungi incertae sedis</taxon>
        <taxon>Mucoromycota</taxon>
        <taxon>Glomeromycotina</taxon>
        <taxon>Glomeromycetes</taxon>
        <taxon>Diversisporales</taxon>
        <taxon>Gigasporaceae</taxon>
        <taxon>Gigaspora</taxon>
    </lineage>
</organism>
<protein>
    <submittedName>
        <fullName evidence="1">14637_t:CDS:1</fullName>
    </submittedName>
</protein>
<evidence type="ECO:0000313" key="1">
    <source>
        <dbReference type="EMBL" id="CAG8833134.1"/>
    </source>
</evidence>
<keyword evidence="2" id="KW-1185">Reference proteome</keyword>
<comment type="caution">
    <text evidence="1">The sequence shown here is derived from an EMBL/GenBank/DDBJ whole genome shotgun (WGS) entry which is preliminary data.</text>
</comment>
<dbReference type="Proteomes" id="UP000789901">
    <property type="component" value="Unassembled WGS sequence"/>
</dbReference>
<gene>
    <name evidence="1" type="ORF">GMARGA_LOCUS31401</name>
</gene>
<dbReference type="EMBL" id="CAJVQB010046766">
    <property type="protein sequence ID" value="CAG8833134.1"/>
    <property type="molecule type" value="Genomic_DNA"/>
</dbReference>
<accession>A0ABN7WIX6</accession>
<proteinExistence type="predicted"/>
<evidence type="ECO:0000313" key="2">
    <source>
        <dbReference type="Proteomes" id="UP000789901"/>
    </source>
</evidence>
<sequence length="80" mass="9132">MALSLCPCGGLGWQSHLRTWSLLAIPKHNGLWIDKYNKGCKYLLKLIGDENAEKKLLDCANNYVVDNSIKKVIKDKRKMQ</sequence>
<name>A0ABN7WIX6_GIGMA</name>
<reference evidence="1 2" key="1">
    <citation type="submission" date="2021-06" db="EMBL/GenBank/DDBJ databases">
        <authorList>
            <person name="Kallberg Y."/>
            <person name="Tangrot J."/>
            <person name="Rosling A."/>
        </authorList>
    </citation>
    <scope>NUCLEOTIDE SEQUENCE [LARGE SCALE GENOMIC DNA]</scope>
    <source>
        <strain evidence="1 2">120-4 pot B 10/14</strain>
    </source>
</reference>